<evidence type="ECO:0000313" key="4">
    <source>
        <dbReference type="Proteomes" id="UP000004863"/>
    </source>
</evidence>
<sequence>MPAGTGMMLTPAAVAATAGAAPLASISSTVLDGSLWLSIPLAALAGLVSFASPCVLPLVPGYLGYVAGLAGSQPQAPEGSAAALFQGKKTAAAHNPAPQKAAENTKNPPEATSGVAVAAAPTDPKTPGSQPGKGRLHAQQTRRHTRRMLAGVALFVLGFSAVFVTLSVLLAQVGAAPWLKGQAWVNILLGALVILMGVVFMGRLSILQVDKRFHTRTGTGLWGAPVLGVTFGLGWAPCIGPTFAAVQTLVFTGGAATFKAVVLTFAYCLGLGVPFLLVAYFAARGVNTTGWASTHKRGIQRAGGAMLILIGILILTGAWNHLMAWVQAALPVYELPI</sequence>
<keyword evidence="2 3" id="KW-0812">Transmembrane</keyword>
<feature type="transmembrane region" description="Helical" evidence="2">
    <location>
        <begin position="149"/>
        <end position="171"/>
    </location>
</feature>
<name>I0UTJ2_9MICC</name>
<gene>
    <name evidence="3" type="ORF">HMPREF1324_0657</name>
</gene>
<dbReference type="Proteomes" id="UP000004863">
    <property type="component" value="Unassembled WGS sequence"/>
</dbReference>
<feature type="transmembrane region" description="Helical" evidence="2">
    <location>
        <begin position="183"/>
        <end position="201"/>
    </location>
</feature>
<dbReference type="PANTHER" id="PTHR31272">
    <property type="entry name" value="CYTOCHROME C-TYPE BIOGENESIS PROTEIN HI_1454-RELATED"/>
    <property type="match status" value="1"/>
</dbReference>
<feature type="transmembrane region" description="Helical" evidence="2">
    <location>
        <begin position="35"/>
        <end position="59"/>
    </location>
</feature>
<keyword evidence="2" id="KW-1133">Transmembrane helix</keyword>
<feature type="transmembrane region" description="Helical" evidence="2">
    <location>
        <begin position="258"/>
        <end position="283"/>
    </location>
</feature>
<evidence type="ECO:0000256" key="1">
    <source>
        <dbReference type="SAM" id="MobiDB-lite"/>
    </source>
</evidence>
<protein>
    <submittedName>
        <fullName evidence="3">Cytochrome C biogenesis protein transmembrane region</fullName>
    </submittedName>
</protein>
<dbReference type="RefSeq" id="WP_006888269.1">
    <property type="nucleotide sequence ID" value="NZ_AJJQ01000032.1"/>
</dbReference>
<reference evidence="3" key="1">
    <citation type="submission" date="2012-03" db="EMBL/GenBank/DDBJ databases">
        <authorList>
            <person name="Durkin A.S."/>
            <person name="McCorrison J."/>
            <person name="Torralba M."/>
            <person name="Gillis M."/>
            <person name="Methe B."/>
            <person name="Sutton G."/>
            <person name="Nelson K.E."/>
        </authorList>
    </citation>
    <scope>NUCLEOTIDE SEQUENCE [LARGE SCALE GENOMIC DNA]</scope>
    <source>
        <strain evidence="3">F0474</strain>
    </source>
</reference>
<evidence type="ECO:0000313" key="3">
    <source>
        <dbReference type="EMBL" id="EID51195.1"/>
    </source>
</evidence>
<feature type="region of interest" description="Disordered" evidence="1">
    <location>
        <begin position="93"/>
        <end position="141"/>
    </location>
</feature>
<dbReference type="InterPro" id="IPR051790">
    <property type="entry name" value="Cytochrome_c-biogenesis_DsbD"/>
</dbReference>
<feature type="compositionally biased region" description="Low complexity" evidence="1">
    <location>
        <begin position="93"/>
        <end position="102"/>
    </location>
</feature>
<proteinExistence type="predicted"/>
<dbReference type="EMBL" id="AJJQ01000032">
    <property type="protein sequence ID" value="EID51195.1"/>
    <property type="molecule type" value="Genomic_DNA"/>
</dbReference>
<evidence type="ECO:0000256" key="2">
    <source>
        <dbReference type="SAM" id="Phobius"/>
    </source>
</evidence>
<accession>I0UTJ2</accession>
<keyword evidence="4" id="KW-1185">Reference proteome</keyword>
<organism evidence="3 4">
    <name type="scientific">Rothia aeria F0474</name>
    <dbReference type="NCBI Taxonomy" id="1125724"/>
    <lineage>
        <taxon>Bacteria</taxon>
        <taxon>Bacillati</taxon>
        <taxon>Actinomycetota</taxon>
        <taxon>Actinomycetes</taxon>
        <taxon>Micrococcales</taxon>
        <taxon>Micrococcaceae</taxon>
        <taxon>Rothia</taxon>
    </lineage>
</organism>
<comment type="caution">
    <text evidence="3">The sequence shown here is derived from an EMBL/GenBank/DDBJ whole genome shotgun (WGS) entry which is preliminary data.</text>
</comment>
<dbReference type="PANTHER" id="PTHR31272:SF4">
    <property type="entry name" value="CYTOCHROME C-TYPE BIOGENESIS PROTEIN HI_1454-RELATED"/>
    <property type="match status" value="1"/>
</dbReference>
<feature type="transmembrane region" description="Helical" evidence="2">
    <location>
        <begin position="304"/>
        <end position="326"/>
    </location>
</feature>
<keyword evidence="2" id="KW-0472">Membrane</keyword>
<dbReference type="AlphaFoldDB" id="I0UTJ2"/>
<dbReference type="PATRIC" id="fig|1125724.3.peg.1216"/>
<feature type="transmembrane region" description="Helical" evidence="2">
    <location>
        <begin position="221"/>
        <end position="246"/>
    </location>
</feature>